<proteinExistence type="predicted"/>
<comment type="caution">
    <text evidence="1">The sequence shown here is derived from an EMBL/GenBank/DDBJ whole genome shotgun (WGS) entry which is preliminary data.</text>
</comment>
<evidence type="ECO:0000313" key="2">
    <source>
        <dbReference type="Proteomes" id="UP000034881"/>
    </source>
</evidence>
<sequence length="508" mass="58601">MSKDLPPAKLAGLAESLSGKDCALLVIEYNNKEKKDGKNYNEEIKTIVATIPPYANDGRRQEYIFYWTLWSNFGFLSLDLQTNILSLKVTQRRLGIAESIFVSSCLIHHLSLTFRWIPKIYTPEQFEQVYKKLREEHLAEVMPLIQIVRHETFLKLQKEGFLDKDDDNEGVINWYEVDNYKTLEELISEQAKEIKDYLDDEEKRKKRGAIAAGEDIYTEYIGLSLDEIAEKVKQLGIITKSPEEEVKRWKKEVALEESKIRALIKEGRLMQGSVTDVASWYHNGQGFIGTEGITALSWYDFQDKLDKNFNKHIDDKNGLVEFCEGEFLIANGGGAGYVRDGETDCSAEKTRLRVIDQLKDYQTIKEDDEGYLDITSDELKSAFIARIEDAQKTIKLVKEHLEVIKRGKDELFDNVVEIADDLVREGESLIKKVVTDQEDTLDMVVKQFSLLAFFKDVKWKDKEKYKLNPDIEIDEEWVEKTIEDLIGNANKESGNNFKRITVLQSTKK</sequence>
<dbReference type="EMBL" id="LBYB01000005">
    <property type="protein sequence ID" value="KKR41893.1"/>
    <property type="molecule type" value="Genomic_DNA"/>
</dbReference>
<reference evidence="1 2" key="1">
    <citation type="journal article" date="2015" name="Nature">
        <title>rRNA introns, odd ribosomes, and small enigmatic genomes across a large radiation of phyla.</title>
        <authorList>
            <person name="Brown C.T."/>
            <person name="Hug L.A."/>
            <person name="Thomas B.C."/>
            <person name="Sharon I."/>
            <person name="Castelle C.J."/>
            <person name="Singh A."/>
            <person name="Wilkins M.J."/>
            <person name="Williams K.H."/>
            <person name="Banfield J.F."/>
        </authorList>
    </citation>
    <scope>NUCLEOTIDE SEQUENCE [LARGE SCALE GENOMIC DNA]</scope>
</reference>
<evidence type="ECO:0000313" key="1">
    <source>
        <dbReference type="EMBL" id="KKR41893.1"/>
    </source>
</evidence>
<dbReference type="Proteomes" id="UP000034881">
    <property type="component" value="Unassembled WGS sequence"/>
</dbReference>
<protein>
    <submittedName>
        <fullName evidence="1">Uncharacterized protein</fullName>
    </submittedName>
</protein>
<organism evidence="1 2">
    <name type="scientific">Candidatus Daviesbacteria bacterium GW2011_GWC2_40_12</name>
    <dbReference type="NCBI Taxonomy" id="1618431"/>
    <lineage>
        <taxon>Bacteria</taxon>
        <taxon>Candidatus Daviesiibacteriota</taxon>
    </lineage>
</organism>
<name>A0A0G0QP39_9BACT</name>
<gene>
    <name evidence="1" type="ORF">UT77_C0005G0008</name>
</gene>
<dbReference type="AlphaFoldDB" id="A0A0G0QP39"/>
<accession>A0A0G0QP39</accession>